<dbReference type="AlphaFoldDB" id="A0A5J4TB12"/>
<comment type="caution">
    <text evidence="1">The sequence shown here is derived from an EMBL/GenBank/DDBJ whole genome shotgun (WGS) entry which is preliminary data.</text>
</comment>
<reference evidence="1 2" key="1">
    <citation type="submission" date="2019-03" db="EMBL/GenBank/DDBJ databases">
        <title>Single cell metagenomics reveals metabolic interactions within the superorganism composed of flagellate Streblomastix strix and complex community of Bacteroidetes bacteria on its surface.</title>
        <authorList>
            <person name="Treitli S.C."/>
            <person name="Kolisko M."/>
            <person name="Husnik F."/>
            <person name="Keeling P."/>
            <person name="Hampl V."/>
        </authorList>
    </citation>
    <scope>NUCLEOTIDE SEQUENCE [LARGE SCALE GENOMIC DNA]</scope>
    <source>
        <strain evidence="1">ST1C</strain>
    </source>
</reference>
<accession>A0A5J4TB12</accession>
<sequence length="91" mass="10716">MQTMGWPLRKDKIKKLKKFDKSGHTIKKSAENIDFRCIIKKFEPHVVLFDFSAMQRKLEKELFKSKDEFIRKIITLKKSKGYPAIGRTATV</sequence>
<evidence type="ECO:0000313" key="1">
    <source>
        <dbReference type="EMBL" id="KAA6355427.1"/>
    </source>
</evidence>
<protein>
    <submittedName>
        <fullName evidence="1">Uncharacterized protein</fullName>
    </submittedName>
</protein>
<organism evidence="1 2">
    <name type="scientific">Streblomastix strix</name>
    <dbReference type="NCBI Taxonomy" id="222440"/>
    <lineage>
        <taxon>Eukaryota</taxon>
        <taxon>Metamonada</taxon>
        <taxon>Preaxostyla</taxon>
        <taxon>Oxymonadida</taxon>
        <taxon>Streblomastigidae</taxon>
        <taxon>Streblomastix</taxon>
    </lineage>
</organism>
<evidence type="ECO:0000313" key="2">
    <source>
        <dbReference type="Proteomes" id="UP000324800"/>
    </source>
</evidence>
<dbReference type="EMBL" id="SNRW01034635">
    <property type="protein sequence ID" value="KAA6355427.1"/>
    <property type="molecule type" value="Genomic_DNA"/>
</dbReference>
<name>A0A5J4TB12_9EUKA</name>
<proteinExistence type="predicted"/>
<gene>
    <name evidence="1" type="ORF">EZS28_049046</name>
</gene>
<dbReference type="Proteomes" id="UP000324800">
    <property type="component" value="Unassembled WGS sequence"/>
</dbReference>